<feature type="domain" description="SnoaL-like" evidence="1">
    <location>
        <begin position="23"/>
        <end position="110"/>
    </location>
</feature>
<dbReference type="Gene3D" id="3.10.450.50">
    <property type="match status" value="1"/>
</dbReference>
<dbReference type="SUPFAM" id="SSF54427">
    <property type="entry name" value="NTF2-like"/>
    <property type="match status" value="1"/>
</dbReference>
<keyword evidence="3" id="KW-0378">Hydrolase</keyword>
<protein>
    <submittedName>
        <fullName evidence="3">Limonene-1,2-epoxide hydrolase</fullName>
    </submittedName>
    <submittedName>
        <fullName evidence="2">Nuclear transport factor 2 family protein</fullName>
    </submittedName>
</protein>
<dbReference type="Pfam" id="PF12680">
    <property type="entry name" value="SnoaL_2"/>
    <property type="match status" value="1"/>
</dbReference>
<organism evidence="3 4">
    <name type="scientific">Serratia rubidaea</name>
    <name type="common">Serratia marinorubra</name>
    <dbReference type="NCBI Taxonomy" id="61652"/>
    <lineage>
        <taxon>Bacteria</taxon>
        <taxon>Pseudomonadati</taxon>
        <taxon>Pseudomonadota</taxon>
        <taxon>Gammaproteobacteria</taxon>
        <taxon>Enterobacterales</taxon>
        <taxon>Yersiniaceae</taxon>
        <taxon>Serratia</taxon>
    </lineage>
</organism>
<keyword evidence="5" id="KW-1185">Reference proteome</keyword>
<dbReference type="InterPro" id="IPR032710">
    <property type="entry name" value="NTF2-like_dom_sf"/>
</dbReference>
<sequence length="132" mass="14885">MTQLTPQDIVLQALQQVVAQPLHQPAVIAEFFADDYRQTVDGKSLDYQQFVSHMALLKQITRRMTLRVQALAAQGNSVLSHHRVEVEKCDGARSEIQVMAHFTLRDGKIIACDELTRQLSGEHADRDLGGRY</sequence>
<dbReference type="Proteomes" id="UP000281904">
    <property type="component" value="Chromosome"/>
</dbReference>
<dbReference type="KEGG" id="srz:AXX16_4141"/>
<evidence type="ECO:0000313" key="5">
    <source>
        <dbReference type="Proteomes" id="UP000624159"/>
    </source>
</evidence>
<dbReference type="GO" id="GO:0016787">
    <property type="term" value="F:hydrolase activity"/>
    <property type="evidence" value="ECO:0007669"/>
    <property type="project" value="UniProtKB-KW"/>
</dbReference>
<accession>A0A126VNF7</accession>
<reference evidence="2 5" key="2">
    <citation type="submission" date="2020-11" db="EMBL/GenBank/DDBJ databases">
        <title>Enhanced detection system for hospital associated transmission using whole genome sequencing surveillance.</title>
        <authorList>
            <person name="Harrison L.H."/>
            <person name="Van Tyne D."/>
            <person name="Marsh J.W."/>
            <person name="Griffith M.P."/>
            <person name="Snyder D.J."/>
            <person name="Cooper V.S."/>
            <person name="Mustapha M."/>
        </authorList>
    </citation>
    <scope>NUCLEOTIDE SEQUENCE [LARGE SCALE GENOMIC DNA]</scope>
    <source>
        <strain evidence="2 5">SER00230</strain>
    </source>
</reference>
<evidence type="ECO:0000259" key="1">
    <source>
        <dbReference type="Pfam" id="PF12680"/>
    </source>
</evidence>
<dbReference type="AlphaFoldDB" id="A0A126VNF7"/>
<dbReference type="EMBL" id="JADULK010000007">
    <property type="protein sequence ID" value="MBH1931037.1"/>
    <property type="molecule type" value="Genomic_DNA"/>
</dbReference>
<evidence type="ECO:0000313" key="2">
    <source>
        <dbReference type="EMBL" id="MBH1931037.1"/>
    </source>
</evidence>
<gene>
    <name evidence="2" type="ORF">I5U13_15390</name>
    <name evidence="3" type="ORF">NCTC10036_00497</name>
</gene>
<dbReference type="EMBL" id="LR134493">
    <property type="protein sequence ID" value="VEI61512.1"/>
    <property type="molecule type" value="Genomic_DNA"/>
</dbReference>
<dbReference type="InterPro" id="IPR037401">
    <property type="entry name" value="SnoaL-like"/>
</dbReference>
<name>A0A126VNF7_SERRU</name>
<evidence type="ECO:0000313" key="3">
    <source>
        <dbReference type="EMBL" id="VEI61512.1"/>
    </source>
</evidence>
<dbReference type="RefSeq" id="WP_015671142.1">
    <property type="nucleotide sequence ID" value="NZ_CP014474.1"/>
</dbReference>
<dbReference type="Proteomes" id="UP000624159">
    <property type="component" value="Unassembled WGS sequence"/>
</dbReference>
<reference evidence="3 4" key="1">
    <citation type="submission" date="2018-12" db="EMBL/GenBank/DDBJ databases">
        <authorList>
            <consortium name="Pathogen Informatics"/>
        </authorList>
    </citation>
    <scope>NUCLEOTIDE SEQUENCE [LARGE SCALE GENOMIC DNA]</scope>
    <source>
        <strain evidence="3 4">NCTC10036</strain>
    </source>
</reference>
<proteinExistence type="predicted"/>
<evidence type="ECO:0000313" key="4">
    <source>
        <dbReference type="Proteomes" id="UP000281904"/>
    </source>
</evidence>